<dbReference type="RefSeq" id="WP_129185449.1">
    <property type="nucleotide sequence ID" value="NZ_JAGIOG010000001.1"/>
</dbReference>
<reference evidence="3" key="1">
    <citation type="submission" date="2019-09" db="EMBL/GenBank/DDBJ databases">
        <authorList>
            <person name="Li J."/>
        </authorList>
    </citation>
    <scope>NUCLEOTIDE SEQUENCE [LARGE SCALE GENOMIC DNA]</scope>
    <source>
        <strain evidence="3">NRBC 14897</strain>
    </source>
</reference>
<feature type="transmembrane region" description="Helical" evidence="1">
    <location>
        <begin position="61"/>
        <end position="81"/>
    </location>
</feature>
<dbReference type="OrthoDB" id="4753220at2"/>
<dbReference type="Proteomes" id="UP001515100">
    <property type="component" value="Unassembled WGS sequence"/>
</dbReference>
<gene>
    <name evidence="3" type="ORF">ESP62_016080</name>
</gene>
<proteinExistence type="predicted"/>
<organism evidence="3 4">
    <name type="scientific">Aeromicrobium fastidiosum</name>
    <dbReference type="NCBI Taxonomy" id="52699"/>
    <lineage>
        <taxon>Bacteria</taxon>
        <taxon>Bacillati</taxon>
        <taxon>Actinomycetota</taxon>
        <taxon>Actinomycetes</taxon>
        <taxon>Propionibacteriales</taxon>
        <taxon>Nocardioidaceae</taxon>
        <taxon>Aeromicrobium</taxon>
    </lineage>
</organism>
<keyword evidence="1" id="KW-0812">Transmembrane</keyword>
<keyword evidence="1" id="KW-1133">Transmembrane helix</keyword>
<comment type="caution">
    <text evidence="3">The sequence shown here is derived from an EMBL/GenBank/DDBJ whole genome shotgun (WGS) entry which is preliminary data.</text>
</comment>
<evidence type="ECO:0000256" key="1">
    <source>
        <dbReference type="SAM" id="Phobius"/>
    </source>
</evidence>
<evidence type="ECO:0000313" key="3">
    <source>
        <dbReference type="EMBL" id="KAA1374889.1"/>
    </source>
</evidence>
<dbReference type="InterPro" id="IPR046253">
    <property type="entry name" value="DUF6286"/>
</dbReference>
<feature type="transmembrane region" description="Helical" evidence="1">
    <location>
        <begin position="12"/>
        <end position="33"/>
    </location>
</feature>
<keyword evidence="4" id="KW-1185">Reference proteome</keyword>
<sequence>MSTTIGSPKARPAASSVSLVLALALVGIAVVAVRDLAVDRGWADGTTWTGDLVDRLDGTTAGVPAVIVGVVLALVGLWLLLTSVRPAARTHETTSGPSDVWITRSAVRAVATGAAEHTPGVAAASSRHRRGRVVVTVQSDRPGVAAEVEANVRTALDGLSTHEVVVRTEEVKHDS</sequence>
<name>A0A641AJ24_9ACTN</name>
<evidence type="ECO:0000313" key="4">
    <source>
        <dbReference type="Proteomes" id="UP001515100"/>
    </source>
</evidence>
<evidence type="ECO:0000259" key="2">
    <source>
        <dbReference type="Pfam" id="PF19803"/>
    </source>
</evidence>
<feature type="domain" description="DUF6286" evidence="2">
    <location>
        <begin position="74"/>
        <end position="162"/>
    </location>
</feature>
<dbReference type="AlphaFoldDB" id="A0A641AJ24"/>
<keyword evidence="1" id="KW-0472">Membrane</keyword>
<dbReference type="EMBL" id="SDPP02000004">
    <property type="protein sequence ID" value="KAA1374889.1"/>
    <property type="molecule type" value="Genomic_DNA"/>
</dbReference>
<protein>
    <recommendedName>
        <fullName evidence="2">DUF6286 domain-containing protein</fullName>
    </recommendedName>
</protein>
<accession>A0A641AJ24</accession>
<dbReference type="Pfam" id="PF19803">
    <property type="entry name" value="DUF6286"/>
    <property type="match status" value="1"/>
</dbReference>